<evidence type="ECO:0000313" key="9">
    <source>
        <dbReference type="Proteomes" id="UP000749559"/>
    </source>
</evidence>
<gene>
    <name evidence="8" type="ORF">OFUS_LOCUS468</name>
</gene>
<reference evidence="8" key="1">
    <citation type="submission" date="2022-03" db="EMBL/GenBank/DDBJ databases">
        <authorList>
            <person name="Martin C."/>
        </authorList>
    </citation>
    <scope>NUCLEOTIDE SEQUENCE</scope>
</reference>
<proteinExistence type="predicted"/>
<keyword evidence="2" id="KW-0813">Transport</keyword>
<protein>
    <submittedName>
        <fullName evidence="8">Uncharacterized protein</fullName>
    </submittedName>
</protein>
<feature type="transmembrane region" description="Helical" evidence="7">
    <location>
        <begin position="87"/>
        <end position="108"/>
    </location>
</feature>
<feature type="transmembrane region" description="Helical" evidence="7">
    <location>
        <begin position="291"/>
        <end position="315"/>
    </location>
</feature>
<keyword evidence="4 7" id="KW-1133">Transmembrane helix</keyword>
<dbReference type="InterPro" id="IPR002293">
    <property type="entry name" value="AA/rel_permease1"/>
</dbReference>
<feature type="transmembrane region" description="Helical" evidence="7">
    <location>
        <begin position="498"/>
        <end position="521"/>
    </location>
</feature>
<dbReference type="OrthoDB" id="3900342at2759"/>
<evidence type="ECO:0000256" key="1">
    <source>
        <dbReference type="ARBA" id="ARBA00004141"/>
    </source>
</evidence>
<feature type="transmembrane region" description="Helical" evidence="7">
    <location>
        <begin position="120"/>
        <end position="138"/>
    </location>
</feature>
<feature type="transmembrane region" description="Helical" evidence="7">
    <location>
        <begin position="335"/>
        <end position="357"/>
    </location>
</feature>
<evidence type="ECO:0000256" key="4">
    <source>
        <dbReference type="ARBA" id="ARBA00022989"/>
    </source>
</evidence>
<dbReference type="Proteomes" id="UP000749559">
    <property type="component" value="Unassembled WGS sequence"/>
</dbReference>
<dbReference type="InterPro" id="IPR029485">
    <property type="entry name" value="CAT_C"/>
</dbReference>
<dbReference type="GO" id="GO:0005886">
    <property type="term" value="C:plasma membrane"/>
    <property type="evidence" value="ECO:0007669"/>
    <property type="project" value="TreeGrafter"/>
</dbReference>
<comment type="caution">
    <text evidence="8">The sequence shown here is derived from an EMBL/GenBank/DDBJ whole genome shotgun (WGS) entry which is preliminary data.</text>
</comment>
<evidence type="ECO:0000256" key="6">
    <source>
        <dbReference type="SAM" id="MobiDB-lite"/>
    </source>
</evidence>
<dbReference type="GO" id="GO:0015171">
    <property type="term" value="F:amino acid transmembrane transporter activity"/>
    <property type="evidence" value="ECO:0007669"/>
    <property type="project" value="TreeGrafter"/>
</dbReference>
<dbReference type="Pfam" id="PF13906">
    <property type="entry name" value="AA_permease_C"/>
    <property type="match status" value="1"/>
</dbReference>
<dbReference type="Gene3D" id="1.20.1740.10">
    <property type="entry name" value="Amino acid/polyamine transporter I"/>
    <property type="match status" value="2"/>
</dbReference>
<keyword evidence="5 7" id="KW-0472">Membrane</keyword>
<keyword evidence="9" id="KW-1185">Reference proteome</keyword>
<keyword evidence="3 7" id="KW-0812">Transmembrane</keyword>
<feature type="transmembrane region" description="Helical" evidence="7">
    <location>
        <begin position="189"/>
        <end position="208"/>
    </location>
</feature>
<name>A0A8J1YAA4_OWEFU</name>
<feature type="transmembrane region" description="Helical" evidence="7">
    <location>
        <begin position="563"/>
        <end position="583"/>
    </location>
</feature>
<feature type="compositionally biased region" description="Polar residues" evidence="6">
    <location>
        <begin position="630"/>
        <end position="641"/>
    </location>
</feature>
<feature type="transmembrane region" description="Helical" evidence="7">
    <location>
        <begin position="60"/>
        <end position="81"/>
    </location>
</feature>
<feature type="transmembrane region" description="Helical" evidence="7">
    <location>
        <begin position="387"/>
        <end position="406"/>
    </location>
</feature>
<feature type="compositionally biased region" description="Basic and acidic residues" evidence="6">
    <location>
        <begin position="642"/>
        <end position="651"/>
    </location>
</feature>
<feature type="transmembrane region" description="Helical" evidence="7">
    <location>
        <begin position="215"/>
        <end position="235"/>
    </location>
</feature>
<dbReference type="PANTHER" id="PTHR43243">
    <property type="entry name" value="INNER MEMBRANE TRANSPORTER YGJI-RELATED"/>
    <property type="match status" value="1"/>
</dbReference>
<accession>A0A8J1YAA4</accession>
<sequence>MQTDLYLLIGFNNKHRENMSMKNCLNENVPKLVKKLTRTKTLDSDAMDTPLKRSLGTLDISLIGIGSMVGSGIFVMSGTVVKNIAGPAAVVSFLIAGLAAVLAAFCYAEFASRVSKTGSAYTYTYIIIGELMAFIIGWDVLLELTISLAALGRAFSGTLDSLFADAIKNGTQNAIGKMQLDWLSYTPDFVAALVVLIITAVVALGTSISTKYNKIFCSVNILCLIAIFGVAFYFADFDNWENKEHGGFLPYGVSGVISGASVFFYSYVGFEQLASAAEEAIDPAKSMPRACCIAVATAITLYCVGGSALTLMLPFYEVDPSRAFSSAFDTKGLPWLEKVIAVVILMFISVTLLNSCYGLSRNVYAMASDGLLFKFLAKVNHRTQTPIFAIAVFGILSSVLALLFDIQSLAELVSIGSLQAYIFVAISIIIIRYQPMNKCQFELKQEDKSIDGESKQISALESTQLLRLKKLEDRGNIGQLKERWKGLYILKNTEPGKAVLCSTILMSVSMLSVSALVLLGTEYLRTVQWWAVMLLVIFTTLIVVCYLIIIVHEQNTRFLTYQMPLVPFIPACSILINCCLVVKLRPSTWIRYCISLAIGLIIYFTYGIRQSNENRALSTDSQMVSYSELSNEANESMNSQDTKPESHTRIE</sequence>
<feature type="transmembrane region" description="Helical" evidence="7">
    <location>
        <begin position="527"/>
        <end position="551"/>
    </location>
</feature>
<dbReference type="PANTHER" id="PTHR43243:SF4">
    <property type="entry name" value="CATIONIC AMINO ACID TRANSPORTER 4"/>
    <property type="match status" value="1"/>
</dbReference>
<organism evidence="8 9">
    <name type="scientific">Owenia fusiformis</name>
    <name type="common">Polychaete worm</name>
    <dbReference type="NCBI Taxonomy" id="6347"/>
    <lineage>
        <taxon>Eukaryota</taxon>
        <taxon>Metazoa</taxon>
        <taxon>Spiralia</taxon>
        <taxon>Lophotrochozoa</taxon>
        <taxon>Annelida</taxon>
        <taxon>Polychaeta</taxon>
        <taxon>Sedentaria</taxon>
        <taxon>Canalipalpata</taxon>
        <taxon>Sabellida</taxon>
        <taxon>Oweniida</taxon>
        <taxon>Oweniidae</taxon>
        <taxon>Owenia</taxon>
    </lineage>
</organism>
<evidence type="ECO:0000256" key="5">
    <source>
        <dbReference type="ARBA" id="ARBA00023136"/>
    </source>
</evidence>
<feature type="transmembrane region" description="Helical" evidence="7">
    <location>
        <begin position="247"/>
        <end position="270"/>
    </location>
</feature>
<dbReference type="EMBL" id="CAIIXF020000001">
    <property type="protein sequence ID" value="CAH1772753.1"/>
    <property type="molecule type" value="Genomic_DNA"/>
</dbReference>
<evidence type="ECO:0000256" key="7">
    <source>
        <dbReference type="SAM" id="Phobius"/>
    </source>
</evidence>
<feature type="transmembrane region" description="Helical" evidence="7">
    <location>
        <begin position="412"/>
        <end position="431"/>
    </location>
</feature>
<feature type="region of interest" description="Disordered" evidence="6">
    <location>
        <begin position="630"/>
        <end position="651"/>
    </location>
</feature>
<feature type="transmembrane region" description="Helical" evidence="7">
    <location>
        <begin position="589"/>
        <end position="608"/>
    </location>
</feature>
<comment type="subcellular location">
    <subcellularLocation>
        <location evidence="1">Membrane</location>
        <topology evidence="1">Multi-pass membrane protein</topology>
    </subcellularLocation>
</comment>
<dbReference type="AlphaFoldDB" id="A0A8J1YAA4"/>
<evidence type="ECO:0000313" key="8">
    <source>
        <dbReference type="EMBL" id="CAH1772753.1"/>
    </source>
</evidence>
<dbReference type="Pfam" id="PF13520">
    <property type="entry name" value="AA_permease_2"/>
    <property type="match status" value="1"/>
</dbReference>
<evidence type="ECO:0000256" key="3">
    <source>
        <dbReference type="ARBA" id="ARBA00022692"/>
    </source>
</evidence>
<evidence type="ECO:0000256" key="2">
    <source>
        <dbReference type="ARBA" id="ARBA00022448"/>
    </source>
</evidence>